<evidence type="ECO:0000256" key="5">
    <source>
        <dbReference type="SAM" id="MobiDB-lite"/>
    </source>
</evidence>
<dbReference type="AlphaFoldDB" id="A0A927CM13"/>
<dbReference type="Gene3D" id="3.40.190.10">
    <property type="entry name" value="Periplasmic binding protein-like II"/>
    <property type="match status" value="1"/>
</dbReference>
<evidence type="ECO:0000313" key="7">
    <source>
        <dbReference type="EMBL" id="MBD2868090.1"/>
    </source>
</evidence>
<reference evidence="7" key="1">
    <citation type="submission" date="2020-09" db="EMBL/GenBank/DDBJ databases">
        <title>A novel bacterium of genus Paenibacillus, isolated from South China Sea.</title>
        <authorList>
            <person name="Huang H."/>
            <person name="Mo K."/>
            <person name="Hu Y."/>
        </authorList>
    </citation>
    <scope>NUCLEOTIDE SEQUENCE</scope>
    <source>
        <strain evidence="7">IB182493</strain>
    </source>
</reference>
<name>A0A927CM13_9BACL</name>
<accession>A0A927CM13</accession>
<evidence type="ECO:0000256" key="3">
    <source>
        <dbReference type="ARBA" id="ARBA00022448"/>
    </source>
</evidence>
<comment type="similarity">
    <text evidence="2">Belongs to the bacterial solute-binding protein 1 family.</text>
</comment>
<feature type="chain" id="PRO_5037434583" evidence="6">
    <location>
        <begin position="27"/>
        <end position="482"/>
    </location>
</feature>
<keyword evidence="8" id="KW-1185">Reference proteome</keyword>
<dbReference type="EMBL" id="JACXIY010000007">
    <property type="protein sequence ID" value="MBD2868090.1"/>
    <property type="molecule type" value="Genomic_DNA"/>
</dbReference>
<dbReference type="SUPFAM" id="SSF53850">
    <property type="entry name" value="Periplasmic binding protein-like II"/>
    <property type="match status" value="1"/>
</dbReference>
<protein>
    <submittedName>
        <fullName evidence="7">Extracellular solute-binding protein</fullName>
    </submittedName>
</protein>
<evidence type="ECO:0000313" key="8">
    <source>
        <dbReference type="Proteomes" id="UP000632125"/>
    </source>
</evidence>
<gene>
    <name evidence="7" type="ORF">IDH41_05855</name>
</gene>
<feature type="compositionally biased region" description="Low complexity" evidence="5">
    <location>
        <begin position="470"/>
        <end position="482"/>
    </location>
</feature>
<dbReference type="RefSeq" id="WP_190859138.1">
    <property type="nucleotide sequence ID" value="NZ_JACXIY010000007.1"/>
</dbReference>
<dbReference type="Proteomes" id="UP000632125">
    <property type="component" value="Unassembled WGS sequence"/>
</dbReference>
<proteinExistence type="inferred from homology"/>
<feature type="region of interest" description="Disordered" evidence="5">
    <location>
        <begin position="452"/>
        <end position="482"/>
    </location>
</feature>
<organism evidence="7 8">
    <name type="scientific">Paenibacillus arenilitoris</name>
    <dbReference type="NCBI Taxonomy" id="2772299"/>
    <lineage>
        <taxon>Bacteria</taxon>
        <taxon>Bacillati</taxon>
        <taxon>Bacillota</taxon>
        <taxon>Bacilli</taxon>
        <taxon>Bacillales</taxon>
        <taxon>Paenibacillaceae</taxon>
        <taxon>Paenibacillus</taxon>
    </lineage>
</organism>
<evidence type="ECO:0000256" key="6">
    <source>
        <dbReference type="SAM" id="SignalP"/>
    </source>
</evidence>
<keyword evidence="4 6" id="KW-0732">Signal</keyword>
<dbReference type="Pfam" id="PF01547">
    <property type="entry name" value="SBP_bac_1"/>
    <property type="match status" value="1"/>
</dbReference>
<comment type="caution">
    <text evidence="7">The sequence shown here is derived from an EMBL/GenBank/DDBJ whole genome shotgun (WGS) entry which is preliminary data.</text>
</comment>
<dbReference type="GO" id="GO:0030313">
    <property type="term" value="C:cell envelope"/>
    <property type="evidence" value="ECO:0007669"/>
    <property type="project" value="UniProtKB-SubCell"/>
</dbReference>
<dbReference type="InterPro" id="IPR050490">
    <property type="entry name" value="Bact_solute-bd_prot1"/>
</dbReference>
<dbReference type="InterPro" id="IPR006059">
    <property type="entry name" value="SBP"/>
</dbReference>
<evidence type="ECO:0000256" key="2">
    <source>
        <dbReference type="ARBA" id="ARBA00008520"/>
    </source>
</evidence>
<dbReference type="PANTHER" id="PTHR43649">
    <property type="entry name" value="ARABINOSE-BINDING PROTEIN-RELATED"/>
    <property type="match status" value="1"/>
</dbReference>
<evidence type="ECO:0000256" key="1">
    <source>
        <dbReference type="ARBA" id="ARBA00004196"/>
    </source>
</evidence>
<comment type="subcellular location">
    <subcellularLocation>
        <location evidence="1">Cell envelope</location>
    </subcellularLocation>
</comment>
<dbReference type="PANTHER" id="PTHR43649:SF31">
    <property type="entry name" value="SN-GLYCEROL-3-PHOSPHATE-BINDING PERIPLASMIC PROTEIN UGPB"/>
    <property type="match status" value="1"/>
</dbReference>
<dbReference type="PROSITE" id="PS51257">
    <property type="entry name" value="PROKAR_LIPOPROTEIN"/>
    <property type="match status" value="1"/>
</dbReference>
<evidence type="ECO:0000256" key="4">
    <source>
        <dbReference type="ARBA" id="ARBA00022729"/>
    </source>
</evidence>
<feature type="signal peptide" evidence="6">
    <location>
        <begin position="1"/>
        <end position="26"/>
    </location>
</feature>
<sequence length="482" mass="53933">MFRKLWTKQIAAATVMAVALSGCSFGAGTGDGQNEQSTLRVMFYDEGSFFEQYGMLFSALYPDVDIEVVSTQNMYTDEVTDYNEATMTFIEEKKPDIVMLSQEQYKTMAADGKLYELDSVMEKEKYDTEGLIPGLLDYMRELGGGKVYGLAPSFYSQVLFYNKALFDKYQIDYPTDKMSWNEVISLARRFPTEGEPNERVYGLKMGYNEELFDMAGMLASADGVNYVNASQKLMTIDSDAWKNAFQTALDAIESNVLYFESMSHGAMAEGQATTYEDYLLRDPFVSGRLAMAIGDSNYVNQIEQAAGNDRVKDKVVQDWDLVTAPVGMQNPDQSNMMQFHNLLAISADSPNKEAAWQFLQYVTGDEYARVKSKSNNYNGLPVRTQYIKDEEGRNYAAFYALKPSTFDSYKDFDKLPENFWMEFRTAASGELQKVKDGNLSLDEALQLLQVKGQQLLDKEEPPAGDGGNAGAENAASSGESSP</sequence>
<keyword evidence="3" id="KW-0813">Transport</keyword>